<evidence type="ECO:0000256" key="1">
    <source>
        <dbReference type="SAM" id="MobiDB-lite"/>
    </source>
</evidence>
<dbReference type="EMBL" id="JAOYFB010000005">
    <property type="protein sequence ID" value="KAK4016503.1"/>
    <property type="molecule type" value="Genomic_DNA"/>
</dbReference>
<comment type="caution">
    <text evidence="2">The sequence shown here is derived from an EMBL/GenBank/DDBJ whole genome shotgun (WGS) entry which is preliminary data.</text>
</comment>
<gene>
    <name evidence="2" type="ORF">OUZ56_031459</name>
</gene>
<dbReference type="Proteomes" id="UP001234178">
    <property type="component" value="Unassembled WGS sequence"/>
</dbReference>
<feature type="region of interest" description="Disordered" evidence="1">
    <location>
        <begin position="1"/>
        <end position="36"/>
    </location>
</feature>
<proteinExistence type="predicted"/>
<organism evidence="2 3">
    <name type="scientific">Daphnia magna</name>
    <dbReference type="NCBI Taxonomy" id="35525"/>
    <lineage>
        <taxon>Eukaryota</taxon>
        <taxon>Metazoa</taxon>
        <taxon>Ecdysozoa</taxon>
        <taxon>Arthropoda</taxon>
        <taxon>Crustacea</taxon>
        <taxon>Branchiopoda</taxon>
        <taxon>Diplostraca</taxon>
        <taxon>Cladocera</taxon>
        <taxon>Anomopoda</taxon>
        <taxon>Daphniidae</taxon>
        <taxon>Daphnia</taxon>
    </lineage>
</organism>
<keyword evidence="3" id="KW-1185">Reference proteome</keyword>
<evidence type="ECO:0000313" key="3">
    <source>
        <dbReference type="Proteomes" id="UP001234178"/>
    </source>
</evidence>
<accession>A0ABQ9ZUA4</accession>
<name>A0ABQ9ZUA4_9CRUS</name>
<protein>
    <submittedName>
        <fullName evidence="2">Uncharacterized protein</fullName>
    </submittedName>
</protein>
<sequence>MKPSDVGPVAPTSPNRKCRHDERAKPTPQSSTDYDIPWRSYTDEERLHILTVLRRDVQLRHIELERIRSSRISHPQSSSHHVLPLSGVVCIGLEVRYVSSLKSLEKLLIYIVIRLVLVRAHTHQQWP</sequence>
<dbReference type="Gene3D" id="6.10.250.3000">
    <property type="match status" value="1"/>
</dbReference>
<evidence type="ECO:0000313" key="2">
    <source>
        <dbReference type="EMBL" id="KAK4016503.1"/>
    </source>
</evidence>
<reference evidence="2 3" key="1">
    <citation type="journal article" date="2023" name="Nucleic Acids Res.">
        <title>The hologenome of Daphnia magna reveals possible DNA methylation and microbiome-mediated evolution of the host genome.</title>
        <authorList>
            <person name="Chaturvedi A."/>
            <person name="Li X."/>
            <person name="Dhandapani V."/>
            <person name="Marshall H."/>
            <person name="Kissane S."/>
            <person name="Cuenca-Cambronero M."/>
            <person name="Asole G."/>
            <person name="Calvet F."/>
            <person name="Ruiz-Romero M."/>
            <person name="Marangio P."/>
            <person name="Guigo R."/>
            <person name="Rago D."/>
            <person name="Mirbahai L."/>
            <person name="Eastwood N."/>
            <person name="Colbourne J.K."/>
            <person name="Zhou J."/>
            <person name="Mallon E."/>
            <person name="Orsini L."/>
        </authorList>
    </citation>
    <scope>NUCLEOTIDE SEQUENCE [LARGE SCALE GENOMIC DNA]</scope>
    <source>
        <strain evidence="2">LRV0_1</strain>
    </source>
</reference>